<reference evidence="9 10" key="1">
    <citation type="submission" date="2018-11" db="EMBL/GenBank/DDBJ databases">
        <title>Chryseotalea sanarue gen. nov., sp., nov., a member of the family Cytophagaceae, isolated from a brackish lake in Hamamatsu Japan.</title>
        <authorList>
            <person name="Maejima Y."/>
            <person name="Iino T."/>
            <person name="Muraguchi Y."/>
            <person name="Fukuda K."/>
            <person name="Ohkuma M."/>
            <person name="Moriuchi R."/>
            <person name="Dohra H."/>
            <person name="Kimbara K."/>
            <person name="Shintani M."/>
        </authorList>
    </citation>
    <scope>NUCLEOTIDE SEQUENCE [LARGE SCALE GENOMIC DNA]</scope>
    <source>
        <strain evidence="9 10">Ys</strain>
    </source>
</reference>
<evidence type="ECO:0000256" key="4">
    <source>
        <dbReference type="ARBA" id="ARBA00022452"/>
    </source>
</evidence>
<evidence type="ECO:0000256" key="3">
    <source>
        <dbReference type="ARBA" id="ARBA00022448"/>
    </source>
</evidence>
<dbReference type="GO" id="GO:1990281">
    <property type="term" value="C:efflux pump complex"/>
    <property type="evidence" value="ECO:0007669"/>
    <property type="project" value="TreeGrafter"/>
</dbReference>
<dbReference type="InterPro" id="IPR051906">
    <property type="entry name" value="TolC-like"/>
</dbReference>
<keyword evidence="7" id="KW-0998">Cell outer membrane</keyword>
<name>A0A401U647_9BACT</name>
<protein>
    <submittedName>
        <fullName evidence="9">TolC family protein</fullName>
    </submittedName>
</protein>
<sequence>MKVKYVSMKLFKRIGFKHQASGFRPLRITFILAACSLKPAAQTVRSLVLLLLITLGVATSEEAIAQEKLTLGDAIKIAQQSSRNIRKSQLNLYGSQRSLDAQRLSLKSKFALDVTPFDYNRNRNFNDLFSTWNTNEDYNSFANLSVSQPIFATDGRISLINRLGYRDNYSEFQDIRTKTFSNNLYLQLDQPIFTYNRTKIQLKELELNLENATISNALELLTLEQNVTRLFYTFYQRQNSLQISKDEYENQKISYEITKKKVDADLLAQEELYQAELNLATSRSTLENNEVLLANAADDFKLLLGMDLTQEIEVDIDINFVTRKVDLNQALAYALENRMELRQRAIDIERSQFELIRTKALNEFKGAVALSLGVFGDNERAPDIYNVPSVNPRIAISFSIPIFDWGENRARMDAANTSREIKVIDLEIEKNDIMINIRKVYRNLQNLENQISIAEQNVKNATLTYDLNLERYKNGDLTSIDLNRFQSQLSEKKGTLADALINYKMELLNLKILSLYNFETQEPVIAPQK</sequence>
<evidence type="ECO:0000256" key="2">
    <source>
        <dbReference type="ARBA" id="ARBA00007613"/>
    </source>
</evidence>
<dbReference type="GO" id="GO:0015288">
    <property type="term" value="F:porin activity"/>
    <property type="evidence" value="ECO:0007669"/>
    <property type="project" value="TreeGrafter"/>
</dbReference>
<dbReference type="SUPFAM" id="SSF56954">
    <property type="entry name" value="Outer membrane efflux proteins (OEP)"/>
    <property type="match status" value="1"/>
</dbReference>
<evidence type="ECO:0000256" key="8">
    <source>
        <dbReference type="SAM" id="Coils"/>
    </source>
</evidence>
<keyword evidence="3" id="KW-0813">Transport</keyword>
<dbReference type="GO" id="GO:0015562">
    <property type="term" value="F:efflux transmembrane transporter activity"/>
    <property type="evidence" value="ECO:0007669"/>
    <property type="project" value="InterPro"/>
</dbReference>
<keyword evidence="10" id="KW-1185">Reference proteome</keyword>
<feature type="coiled-coil region" evidence="8">
    <location>
        <begin position="430"/>
        <end position="464"/>
    </location>
</feature>
<comment type="subcellular location">
    <subcellularLocation>
        <location evidence="1">Cell outer membrane</location>
    </subcellularLocation>
</comment>
<evidence type="ECO:0000313" key="9">
    <source>
        <dbReference type="EMBL" id="GCC50434.1"/>
    </source>
</evidence>
<dbReference type="GO" id="GO:0009279">
    <property type="term" value="C:cell outer membrane"/>
    <property type="evidence" value="ECO:0007669"/>
    <property type="project" value="UniProtKB-SubCell"/>
</dbReference>
<accession>A0A401U647</accession>
<evidence type="ECO:0000313" key="10">
    <source>
        <dbReference type="Proteomes" id="UP000288227"/>
    </source>
</evidence>
<comment type="similarity">
    <text evidence="2">Belongs to the outer membrane factor (OMF) (TC 1.B.17) family.</text>
</comment>
<comment type="caution">
    <text evidence="9">The sequence shown here is derived from an EMBL/GenBank/DDBJ whole genome shotgun (WGS) entry which is preliminary data.</text>
</comment>
<evidence type="ECO:0000256" key="1">
    <source>
        <dbReference type="ARBA" id="ARBA00004442"/>
    </source>
</evidence>
<keyword evidence="6" id="KW-0472">Membrane</keyword>
<dbReference type="EMBL" id="BHXQ01000001">
    <property type="protein sequence ID" value="GCC50434.1"/>
    <property type="molecule type" value="Genomic_DNA"/>
</dbReference>
<keyword evidence="5" id="KW-0812">Transmembrane</keyword>
<evidence type="ECO:0000256" key="7">
    <source>
        <dbReference type="ARBA" id="ARBA00023237"/>
    </source>
</evidence>
<evidence type="ECO:0000256" key="5">
    <source>
        <dbReference type="ARBA" id="ARBA00022692"/>
    </source>
</evidence>
<gene>
    <name evidence="9" type="ORF">SanaruYs_06490</name>
</gene>
<organism evidence="9 10">
    <name type="scientific">Chryseotalea sanaruensis</name>
    <dbReference type="NCBI Taxonomy" id="2482724"/>
    <lineage>
        <taxon>Bacteria</taxon>
        <taxon>Pseudomonadati</taxon>
        <taxon>Bacteroidota</taxon>
        <taxon>Cytophagia</taxon>
        <taxon>Cytophagales</taxon>
        <taxon>Chryseotaleaceae</taxon>
        <taxon>Chryseotalea</taxon>
    </lineage>
</organism>
<dbReference type="Proteomes" id="UP000288227">
    <property type="component" value="Unassembled WGS sequence"/>
</dbReference>
<dbReference type="Pfam" id="PF02321">
    <property type="entry name" value="OEP"/>
    <property type="match status" value="1"/>
</dbReference>
<keyword evidence="8" id="KW-0175">Coiled coil</keyword>
<dbReference type="PANTHER" id="PTHR30026:SF20">
    <property type="entry name" value="OUTER MEMBRANE PROTEIN TOLC"/>
    <property type="match status" value="1"/>
</dbReference>
<proteinExistence type="inferred from homology"/>
<dbReference type="InterPro" id="IPR003423">
    <property type="entry name" value="OMP_efflux"/>
</dbReference>
<dbReference type="PANTHER" id="PTHR30026">
    <property type="entry name" value="OUTER MEMBRANE PROTEIN TOLC"/>
    <property type="match status" value="1"/>
</dbReference>
<keyword evidence="4" id="KW-1134">Transmembrane beta strand</keyword>
<evidence type="ECO:0000256" key="6">
    <source>
        <dbReference type="ARBA" id="ARBA00023136"/>
    </source>
</evidence>
<dbReference type="Gene3D" id="1.20.1600.10">
    <property type="entry name" value="Outer membrane efflux proteins (OEP)"/>
    <property type="match status" value="1"/>
</dbReference>
<dbReference type="AlphaFoldDB" id="A0A401U647"/>